<comment type="similarity">
    <text evidence="5">Belongs to the NRP synthetase family.</text>
</comment>
<dbReference type="Gene3D" id="1.10.1200.10">
    <property type="entry name" value="ACP-like"/>
    <property type="match status" value="6"/>
</dbReference>
<keyword evidence="2" id="KW-0596">Phosphopantetheine</keyword>
<evidence type="ECO:0000256" key="5">
    <source>
        <dbReference type="ARBA" id="ARBA00029454"/>
    </source>
</evidence>
<dbReference type="SUPFAM" id="SSF56801">
    <property type="entry name" value="Acetyl-CoA synthetase-like"/>
    <property type="match status" value="4"/>
</dbReference>
<dbReference type="FunFam" id="3.40.50.12780:FF:000024">
    <property type="entry name" value="Nonribosomal siderophore peptide synthase SidC"/>
    <property type="match status" value="3"/>
</dbReference>
<protein>
    <submittedName>
        <fullName evidence="8">Similar to Nonribosomal peptide synthetase 2 acc. no. Q4WR82</fullName>
    </submittedName>
</protein>
<feature type="domain" description="Carrier" evidence="7">
    <location>
        <begin position="2703"/>
        <end position="2779"/>
    </location>
</feature>
<keyword evidence="3" id="KW-0597">Phosphoprotein</keyword>
<dbReference type="FunFam" id="3.30.300.30:FF:000033">
    <property type="entry name" value="Nonribosomal siderophore peptide synthase SidC"/>
    <property type="match status" value="2"/>
</dbReference>
<dbReference type="Gene3D" id="3.30.559.30">
    <property type="entry name" value="Nonribosomal peptide synthetase, condensation domain"/>
    <property type="match status" value="6"/>
</dbReference>
<dbReference type="Pfam" id="PF00501">
    <property type="entry name" value="AMP-binding"/>
    <property type="match status" value="4"/>
</dbReference>
<evidence type="ECO:0000256" key="4">
    <source>
        <dbReference type="ARBA" id="ARBA00022598"/>
    </source>
</evidence>
<dbReference type="InterPro" id="IPR020845">
    <property type="entry name" value="AMP-binding_CS"/>
</dbReference>
<keyword evidence="4" id="KW-0436">Ligase</keyword>
<organism evidence="8 9">
    <name type="scientific">Pyronema omphalodes (strain CBS 100304)</name>
    <name type="common">Pyronema confluens</name>
    <dbReference type="NCBI Taxonomy" id="1076935"/>
    <lineage>
        <taxon>Eukaryota</taxon>
        <taxon>Fungi</taxon>
        <taxon>Dikarya</taxon>
        <taxon>Ascomycota</taxon>
        <taxon>Pezizomycotina</taxon>
        <taxon>Pezizomycetes</taxon>
        <taxon>Pezizales</taxon>
        <taxon>Pyronemataceae</taxon>
        <taxon>Pyronema</taxon>
    </lineage>
</organism>
<dbReference type="InterPro" id="IPR042099">
    <property type="entry name" value="ANL_N_sf"/>
</dbReference>
<dbReference type="PROSITE" id="PS00012">
    <property type="entry name" value="PHOSPHOPANTETHEINE"/>
    <property type="match status" value="3"/>
</dbReference>
<dbReference type="eggNOG" id="KOG1178">
    <property type="taxonomic scope" value="Eukaryota"/>
</dbReference>
<dbReference type="GO" id="GO:0031177">
    <property type="term" value="F:phosphopantetheine binding"/>
    <property type="evidence" value="ECO:0007669"/>
    <property type="project" value="InterPro"/>
</dbReference>
<dbReference type="PANTHER" id="PTHR45527:SF1">
    <property type="entry name" value="FATTY ACID SYNTHASE"/>
    <property type="match status" value="1"/>
</dbReference>
<dbReference type="InterPro" id="IPR010071">
    <property type="entry name" value="AA_adenyl_dom"/>
</dbReference>
<feature type="domain" description="Carrier" evidence="7">
    <location>
        <begin position="3797"/>
        <end position="3871"/>
    </location>
</feature>
<evidence type="ECO:0000256" key="6">
    <source>
        <dbReference type="SAM" id="Coils"/>
    </source>
</evidence>
<dbReference type="InterPro" id="IPR001242">
    <property type="entry name" value="Condensation_dom"/>
</dbReference>
<dbReference type="SMART" id="SM00823">
    <property type="entry name" value="PKS_PP"/>
    <property type="match status" value="6"/>
</dbReference>
<evidence type="ECO:0000256" key="2">
    <source>
        <dbReference type="ARBA" id="ARBA00022450"/>
    </source>
</evidence>
<dbReference type="Gene3D" id="3.40.50.12780">
    <property type="entry name" value="N-terminal domain of ligase-like"/>
    <property type="match status" value="4"/>
</dbReference>
<dbReference type="FunFam" id="3.30.300.30:FF:000015">
    <property type="entry name" value="Nonribosomal peptide synthase SidD"/>
    <property type="match status" value="1"/>
</dbReference>
<gene>
    <name evidence="8" type="ORF">PCON_02859</name>
</gene>
<dbReference type="InterPro" id="IPR045851">
    <property type="entry name" value="AMP-bd_C_sf"/>
</dbReference>
<keyword evidence="6" id="KW-0175">Coiled coil</keyword>
<dbReference type="Pfam" id="PF00668">
    <property type="entry name" value="Condensation"/>
    <property type="match status" value="6"/>
</dbReference>
<evidence type="ECO:0000259" key="7">
    <source>
        <dbReference type="PROSITE" id="PS50075"/>
    </source>
</evidence>
<feature type="domain" description="Carrier" evidence="7">
    <location>
        <begin position="569"/>
        <end position="642"/>
    </location>
</feature>
<dbReference type="InterPro" id="IPR006162">
    <property type="entry name" value="Ppantetheine_attach_site"/>
</dbReference>
<dbReference type="EMBL" id="HF936373">
    <property type="protein sequence ID" value="CCX16263.1"/>
    <property type="molecule type" value="Genomic_DNA"/>
</dbReference>
<dbReference type="InterPro" id="IPR020806">
    <property type="entry name" value="PKS_PP-bd"/>
</dbReference>
<accession>U4LHX4</accession>
<dbReference type="CDD" id="cd19542">
    <property type="entry name" value="CT_NRPS-like"/>
    <property type="match status" value="4"/>
</dbReference>
<dbReference type="FunFam" id="3.40.50.980:FF:000001">
    <property type="entry name" value="Non-ribosomal peptide synthetase"/>
    <property type="match status" value="2"/>
</dbReference>
<dbReference type="GO" id="GO:0005737">
    <property type="term" value="C:cytoplasm"/>
    <property type="evidence" value="ECO:0007669"/>
    <property type="project" value="TreeGrafter"/>
</dbReference>
<dbReference type="SUPFAM" id="SSF52777">
    <property type="entry name" value="CoA-dependent acyltransferases"/>
    <property type="match status" value="12"/>
</dbReference>
<dbReference type="CDD" id="cd05918">
    <property type="entry name" value="A_NRPS_SidN3_like"/>
    <property type="match status" value="3"/>
</dbReference>
<keyword evidence="9" id="KW-1185">Reference proteome</keyword>
<dbReference type="InterPro" id="IPR036736">
    <property type="entry name" value="ACP-like_sf"/>
</dbReference>
<dbReference type="NCBIfam" id="NF003417">
    <property type="entry name" value="PRK04813.1"/>
    <property type="match status" value="5"/>
</dbReference>
<dbReference type="PROSITE" id="PS00455">
    <property type="entry name" value="AMP_BINDING"/>
    <property type="match status" value="1"/>
</dbReference>
<dbReference type="OrthoDB" id="416786at2759"/>
<dbReference type="Gene3D" id="3.30.300.30">
    <property type="match status" value="4"/>
</dbReference>
<dbReference type="Gene3D" id="3.30.559.10">
    <property type="entry name" value="Chloramphenicol acetyltransferase-like domain"/>
    <property type="match status" value="6"/>
</dbReference>
<feature type="domain" description="Carrier" evidence="7">
    <location>
        <begin position="4344"/>
        <end position="4417"/>
    </location>
</feature>
<comment type="pathway">
    <text evidence="1">Siderophore biosynthesis.</text>
</comment>
<sequence>MAYLWATSSVVPKKQLENIAAQLAHILSSSPTNPDSKISFPEDGPELSILNPHPQKLEGPELLHELIPTSCPEALALDFLNADGSRTQLSYAELHAVSDKLAAQICRALAATEGKTRNIPIFLPQSPELYVAQFAILKAGGAFVPLNLDAPQERVKFVAAQVGAGAVLTNSDFISTFSWEGAPEIITFEASDLSSLLAAEEAEEFEPSSIEPTEAAYIMFTSGSTGAPKGVTISHTAAAQSFLSHNPHIPPFSRFLQFAAPTFDVSVFDTFFPLYRSSTLVGCARSILLSDLPGTINRLEVDAIELTPTVANELLGPRNKVPGLKYLLTIGEMLTQGLVNEWAGGALQGMYGPTEAAIHCTLAPDFPRHSKVGNIGIPLSTVSCFVVSAEPAEDGGVEVLPAGWVGELAVGGHQLADGYLNRPDLTSGAFIETAKYGRLYRTGDRARILVDGTMECLGRVSSGQVKLRGQRVELGEIEAIILKTPGIKAAVASVVEGSLVAYVSTTTGVEVAMDEVKETCKLWLPGFMVPGDVVFFSDLPRLASGKADRKRLDAEYIASSASRTSSVEEQLTETEGAVAGCVEELLGRKPAKDASLVAQGLDSLQAIRLVCKLRSRGLQVEVIDIVKSDSISGISSSISSSFPASSSAASSDAATARFAAVHAAGYEKLPEEVKALVQDVIPCTSLQEAMIAETARDEKAYCNFISVSLPSEASVSSIQQSVKELISANEILRTGFIALEGGFAQVVYVSASSSQFAVVDALDQEWSLTFDQLLDAPFRAALLVEEEKKTLGFYIHHALYDGWSFENLLSDLQLLLRGSQLPPRPQYRNVVRHELSRPTSALEASTDFWGETLSGAGSTRLPSFHGRHDIPPGVGVKGSSLATSRHQLELAAKQQGVSNQVLVQAAWAYLLSSYAGKDDIVFGTVSSGRTVAIEGIESISGPTILTLPVRVKNVGLTTIAGDVLKSCHEFNRGLLEHSIGLREIRKRCGEEGVFDTLIVWQQTANERAAGGLEILESKDKLEFSLLLEVEPVGNEIKIRVTYKEEVLPAKQVDSLLAQLSHLISAITANPQGSFKQLLADAPAEVLSIANPFPELIPQPSARTLATCFEDSAAAYPDHVALEMTLDIRDGQAETIPLTYTQLNCASNQLAGALVSRGVKPDDLVAVFMEKSLFCYVAILATVKAGAGYLPLQHETPTERARAILVAAGVKILLATPDLIERLGEIEGVEMINIFSLDLSEFPDENLGIQASSKGLAYAVFTSGSTGVPKGVLVEHEQAVGMLDILAEMYPTAPGKRLLQFCNIAFDVSVFEIFFAWHRGMVLSSATKDVLLRNMEEAVNAMHVTHLSMTPTVAALMRPENVPRVEFLVTSGEAVTKKVFNDWAGHGLWQGYGPSETTNICTVNPTVEAAHDISNIGPPFANTSAFVVAADEEELVLLPAGSVGELCFGGVQVCRGYLNMPELTARKFMTHPVYGRIYRSGDMGRILPNDDIIFQGRQDDQVKIRGQRIELGEINSVLLKDRSVIIDAVTLVINKDNSPQLVSFVVPTEFQKSEFGVVKAKEVRETVNRLFRIVPEFVPAYMVPNSIIAVSDIPMTVQGKTDKRILTSSFLTLDSASFDLFSGGDEAEEDSEEWTETERTVAAIVAKVAHADLDTVGRNTSIFNLGLDSISAIQLSIQLKAAGFQRLDISQIMKNSKISALARLVSEDQQKDVSTSVDSGVAALAEFSTSVKESVLEQLSYPESEIVKILPCTPLQESTLSSKVGADPRTYYNHTIFTLHADPSRLHSAWSKLVESHEILRTCFAVTSHPRHAFAQVVANSHQLAWSSYEVAEEEMKNRIEEHITEVSEGMDITRPPYAFGVFKAEKGTRLVMSFHHSLYDGFAMDLLLENVQKAYNDADITFTLTPFDTYLAYMESMDMEKADDFWKQTLSGLEPPSFPDLTGKSNAARKELSGMTSQRVASSIPLSTITSGCQELSTSLLALGQSAWARLLSVYTGEQDVCFGNIVSGRTIPVDGVEGIIAPCFNTIPLRVTVSSEATTGDIMDKLMDMNNDAMPYQLTPLRRIMGVMKTEGAQLFDTLFILQSAGGEKGESLWEEEEDRGEMDFSAVVELIPNKQKDQLEIVMHFRRNVVLEDKIPILLSQFDAAIKSALENTEGLALDLSSFDASLLSISNQNPTVLEAAAPGLLHTDFETNARDIPDHIALEYLEDNGTITSLTFAELNSRANKLAHHLLSLGITRDEAVPIWIEKSPLYYICILAILKSGAAFTPIDPSLPASRKQFMIQQLQAKKVLAVSSNAAEDLAEMDVVIINPTEVCQSPDANCENPVILDLEPRHLAYRMYTSGSTGLPKAVSLEHRNAVQTFEASRTLIPWKKESRLLQFAATTFDMCYYDIFMALGYGFTLCSASKKHLLGELEATIIKLGVTMLDLTPTVAATLIAENLPQVELLYCIGEAMPQKLSNDWAGRCVNSYGPTEAAMCVTIVPVSPSVKSANIGKPFETTSFLITNPAGQLVPVYGAGELCIGGSQVAREYHNNSVLTEARFVSLLGERFYLTGDVVRMLGDGSFEFIGRKDDQVKIRGLRVELDEINTVAKEVEGVRDAVTMVICHSSEAKEQIVTFVGLEGRRQHGGPAPVVQSKEELMEKVKEKARKMLPRYMVPGVLLVVDHVPLSAAGKVDKKALTALFQSQGVETFSKAVAEEEEELNEQEATIRRVFSEISQVPVEQISRASTIYEIGLDSISAAQVAQRLKREGLQVSVVDILERPSIELLSEILASNSEVEVKEKDNFLADFEAKFLPLITAEHSIAAESINGVFPCTAVQEGMLSQFLRSEGGLYFNHSLLSLPAGIDEEKLRSAWEAIFSNLDILRSGFVAVDDDVHGFATVTYKRDHAKLNWTVIRDVADLNTAVEERKSATAAASLNNLQLPPWALTFLTAENDSYLLFSGHHALYDATTLQILFQDAAVAYAGTEIPTRPQFSRVLGGIVKHILDASVVDSDRDFWLKHLEGSSITNVPNLNPVWVTSPTYHVKEARSSWSLAEIEGSCQQRGISLHAAGQAAWARVLSAYTGETAVTLGVVFSGRTGLEDAAGVAFPCLVTLPSLAVLNDKTNIQLAKEIMQGNVKVLKHQHTPLKSIQRWFEHPEESFFDSIFVYQKTDGENVVSEWKVQEEDAKVDYALSLEIEEQGDKLVTRVTAKDSVMPREQTEWLLKQFDAALVDILENPEVSATDMSHIPKELLSISPPLIDEIPGDVTLLHKFVEKHVAICPDKVAFEWVSAIEGDVVTKTTWTYRQLDEEGNKIANFLRSEAVGVTTGRIVAISFEKCPEASFAILGVLKAGAAYVAIDYSAPIDRKSFIVEDSNAAAVLTMNKYVSEMAAAVKVPVVSAESDERIKQGNPADPEVNDITPENLSYCLYTSGTTGTPKGCELTHKNAVQAMYAFQRLFSPHWDTDSRFLQFASFHFDVSVLEQFWSWSVGVCVTSAPRDLIFQDLAGAIDKMQITHLDLTPSLAALLRPEDVPKLTKGVFITGGEALKQDILDTWGETGAIYNGYGPTEVTIGMTMYPRVPANGKPSNIGPQFDNVGTYVFARGTETPVARGAVGELCASGKLVGKGYLNRPDLTAKSFPVLKEFGEKIYRTGDLVRLLYDGTFDFLGRADDQVKLRGQRLEIGEINQVMKKAAEEVHGVATLVLRHPKQQKDQLVSFVVLESVLESVNQRAKPEVKTDGHLAKLIAKLVAACKAKLPTYMVPTHFLPISHMPLSVNNKVDNKILKAVYSDTSLEILQQLAKREDDTGAWTESEERLRFILSDMTKLQPSEISRSSTIFELGLDSISVVGFTRRLLKAGFTAATASLVMQHPSLSQLSAALTQATAGSDGNGFSQVEATRQQIAAFAAKNSFTALETLGYQAEEVERFLPCTPLQEGMIARFLESEEMVYWNAFPMVITEATDVDRLRKAWMTVMDNTGMLRTCFADTPDGYIQVVLKNAVFQWEELLMVNEDYQEEIQRRINNVTDKNKKLQRPPVELLCIRTPTRYILSLNIFHALYDGNSLPLILDDVKAAYNNEFTKRPLEFKDVLAHLLSTDHIKASEFWAANIASSSPLQAERLLSSTPQTEDYSEHLKLDLASGSLDAICKQLQCTPQSIFQAAWASTLASCSGPVVTLGLVVSGRSLPIDNIEGVVGPTFNTIPGCFDVAGAASWEELVKRVQRFNSESLQFHNTPLRSIQKWVKKKGLFETLFAYQKGKEEKGELWEIAPGKAVADYALALEVTQNANGEVSMVIVAKSEFDQNVISDILGRVADNVYAILKNPASAPILEAASSSSVEQLDGASDSSVSVSKDDFTWSPTASALKATIAGLAEVDEAEITADSSILELGLDSIEAIKLSSRLRQKKILLSVSLIMRNPTIRKMIAVLSASSTPAAETKLDKIAAFESDFRKKIGQMDNVVAAYPTTPLQEAMIAETLASDYRLYFNHDVMKLENWVDFEKLRDALKEVVEKNDILRTSFASVEDERRGQTYAQLVHSTAFVNVKTVSVPTEDAVQDVIDSVMENTTRKADLLKEAPVYFTIVTSPESRHLVLSISHALYDGWSIGLLHEDLKLAYNGQLKSRPSQKLLIENIVNTDAEESKRFWSQVLKGAAPSSFTAAAVDAEENKTHRSELQSAVSFAAVQDFCKKSGVTAQSLGQTCWLLLLAHQLGETDVMFGSVLSGRDFEEAESIMFPAMNTVPVRAILHGTYEDMVGYVQQSGAAVLKYQHTPLREIQKITGGRRLFDSIFLYQRSTEGYKGEKLYESVGGSSDVEYAVAVEMERSGDSIFWRNACKPSYFSVEQSDELLAKLDNLLAHIITNPSHPAVTNTKDGLLIGNLPFVKSRSNPVLNGVRVDLDDIAATLSKETGVNCAAIVGDDSLVLFVTSGLLDALVAAAKRVLPYWSLPSFVIPIDTIPFLGGRVDREKLNTIFTSLDNKDQFAVAAPGNEWSATESQIRKIITKISGLPEAEIGRTSTIFHLGLDSISAIRLSSDLRKAGFSLTVAEILKEATIERMASAVEAKGSKEPEVVIDAAAVLTKSLEGLDLKKALEGLPEQDVEAVYPATAGQVYMLDCWESSNRSLFMPTFVFKTSSLPIAQLKKSWEALVQSNPILRTVFRATGNEEKPFVQAVLRNPAVYFTSSSSGETPDMDFLRYIKSRTAGQQAQPATVPMARLAVHYSPTETHLFLTIHHALYDGVSLPILLEALISPVVPTPQFSFADYLALTHTADAKQTEELYTSYLKGARSTMAPVTTTSREGLFRPALMPTRALTELGRREGVSFQALFMASFARVLGNRSNTRDVVFGIYLANRNLAPSLPTLMAPTLNIVPLRVNTSSGVVAAAKAVQGDLAKLGGLGTATIGLRDTQRWSGVKVEVFFNFLMGDEGAPGRLEEVTVEDETAVAVRAQMPVMRQQQGGWLRWFFGWRVWGLFRVLFFWRWLRLPRGGRKMEGEERSRTKLDIEVAVRDGMVDVGVFGYLTQEELEGMIQEILEGVKIEG</sequence>
<dbReference type="OMA" id="CTMLPRM"/>
<dbReference type="InterPro" id="IPR023213">
    <property type="entry name" value="CAT-like_dom_sf"/>
</dbReference>
<dbReference type="GO" id="GO:0043041">
    <property type="term" value="P:amino acid activation for nonribosomal peptide biosynthetic process"/>
    <property type="evidence" value="ECO:0007669"/>
    <property type="project" value="TreeGrafter"/>
</dbReference>
<dbReference type="PROSITE" id="PS50075">
    <property type="entry name" value="CARRIER"/>
    <property type="match status" value="6"/>
</dbReference>
<dbReference type="GO" id="GO:0016874">
    <property type="term" value="F:ligase activity"/>
    <property type="evidence" value="ECO:0007669"/>
    <property type="project" value="UniProtKB-KW"/>
</dbReference>
<dbReference type="eggNOG" id="KOG1176">
    <property type="taxonomic scope" value="Eukaryota"/>
</dbReference>
<evidence type="ECO:0000256" key="3">
    <source>
        <dbReference type="ARBA" id="ARBA00022553"/>
    </source>
</evidence>
<evidence type="ECO:0000313" key="8">
    <source>
        <dbReference type="EMBL" id="CCX16263.1"/>
    </source>
</evidence>
<dbReference type="InterPro" id="IPR000873">
    <property type="entry name" value="AMP-dep_synth/lig_dom"/>
</dbReference>
<feature type="domain" description="Carrier" evidence="7">
    <location>
        <begin position="1631"/>
        <end position="1708"/>
    </location>
</feature>
<name>U4LHX4_PYROM</name>
<evidence type="ECO:0000256" key="1">
    <source>
        <dbReference type="ARBA" id="ARBA00004924"/>
    </source>
</evidence>
<proteinExistence type="inferred from homology"/>
<dbReference type="SUPFAM" id="SSF47336">
    <property type="entry name" value="ACP-like"/>
    <property type="match status" value="6"/>
</dbReference>
<reference evidence="8 9" key="1">
    <citation type="journal article" date="2013" name="PLoS Genet.">
        <title>The genome and development-dependent transcriptomes of Pyronema confluens: a window into fungal evolution.</title>
        <authorList>
            <person name="Traeger S."/>
            <person name="Altegoer F."/>
            <person name="Freitag M."/>
            <person name="Gabaldon T."/>
            <person name="Kempken F."/>
            <person name="Kumar A."/>
            <person name="Marcet-Houben M."/>
            <person name="Poggeler S."/>
            <person name="Stajich J.E."/>
            <person name="Nowrousian M."/>
        </authorList>
    </citation>
    <scope>NUCLEOTIDE SEQUENCE [LARGE SCALE GENOMIC DNA]</scope>
    <source>
        <strain evidence="9">CBS 100304</strain>
        <tissue evidence="8">Vegetative mycelium</tissue>
    </source>
</reference>
<dbReference type="Pfam" id="PF00550">
    <property type="entry name" value="PP-binding"/>
    <property type="match status" value="6"/>
</dbReference>
<feature type="coiled-coil region" evidence="6">
    <location>
        <begin position="2691"/>
        <end position="2718"/>
    </location>
</feature>
<dbReference type="SMART" id="SM01294">
    <property type="entry name" value="PKS_PP_betabranch"/>
    <property type="match status" value="1"/>
</dbReference>
<feature type="domain" description="Carrier" evidence="7">
    <location>
        <begin position="4976"/>
        <end position="5049"/>
    </location>
</feature>
<evidence type="ECO:0000313" key="9">
    <source>
        <dbReference type="Proteomes" id="UP000018144"/>
    </source>
</evidence>
<dbReference type="InterPro" id="IPR009081">
    <property type="entry name" value="PP-bd_ACP"/>
</dbReference>
<dbReference type="Proteomes" id="UP000018144">
    <property type="component" value="Unassembled WGS sequence"/>
</dbReference>
<dbReference type="PANTHER" id="PTHR45527">
    <property type="entry name" value="NONRIBOSOMAL PEPTIDE SYNTHETASE"/>
    <property type="match status" value="1"/>
</dbReference>
<dbReference type="GO" id="GO:0031169">
    <property type="term" value="P:ferrichrome biosynthetic process"/>
    <property type="evidence" value="ECO:0007669"/>
    <property type="project" value="UniProtKB-ARBA"/>
</dbReference>
<dbReference type="STRING" id="1076935.U4LHX4"/>
<dbReference type="GO" id="GO:0010106">
    <property type="term" value="P:cellular response to iron ion starvation"/>
    <property type="evidence" value="ECO:0007669"/>
    <property type="project" value="UniProtKB-ARBA"/>
</dbReference>
<dbReference type="NCBIfam" id="TIGR01733">
    <property type="entry name" value="AA-adenyl-dom"/>
    <property type="match status" value="3"/>
</dbReference>